<evidence type="ECO:0000313" key="1">
    <source>
        <dbReference type="EMBL" id="BAD80514.1"/>
    </source>
</evidence>
<sequence length="271" mass="30717">MMPHQLLVLLPRTVVAARSQRCVREALQAQGRAITQPICREPRDVPALIRQHGTAVEGLVTAADPETVSAVLAIWPSDRPWLLLPLDRDRQLCGELQLWGDWQTAIVQLAAASIRTVSVGLVGDRPFLGSLKLGLSQPMAHLHQQWRRHTWQSERVRSALKLSWLDQQFQVDCQSPSQQWSRRTAQLQIRCLGQRRFRLRSWDAERSPRPGEPLPPPTEWQAEAPLQIAAHPSRSLWYLGQCLSEGPWHLHHRPQPQTLFAPPTVAPKAVC</sequence>
<gene>
    <name evidence="1" type="ordered locus">syc2324_c</name>
</gene>
<organism evidence="1 2">
    <name type="scientific">Synechococcus sp. (strain ATCC 27144 / PCC 6301 / SAUG 1402/1)</name>
    <name type="common">Anacystis nidulans</name>
    <dbReference type="NCBI Taxonomy" id="269084"/>
    <lineage>
        <taxon>Bacteria</taxon>
        <taxon>Bacillati</taxon>
        <taxon>Cyanobacteriota</taxon>
        <taxon>Cyanophyceae</taxon>
        <taxon>Synechococcales</taxon>
        <taxon>Synechococcaceae</taxon>
        <taxon>Synechococcus</taxon>
    </lineage>
</organism>
<dbReference type="EMBL" id="AP008231">
    <property type="protein sequence ID" value="BAD80514.1"/>
    <property type="molecule type" value="Genomic_DNA"/>
</dbReference>
<dbReference type="Proteomes" id="UP000001175">
    <property type="component" value="Chromosome"/>
</dbReference>
<name>A0A0H3K5Q0_SYNP6</name>
<protein>
    <submittedName>
        <fullName evidence="1">Uncharacterized protein</fullName>
    </submittedName>
</protein>
<reference evidence="1 2" key="1">
    <citation type="journal article" date="2007" name="Photosyn. Res.">
        <title>Complete nucleotide sequence of the freshwater unicellular cyanobacterium Synechococcus elongatus PCC 6301 chromosome: gene content and organization.</title>
        <authorList>
            <person name="Sugita C."/>
            <person name="Ogata K."/>
            <person name="Shikata M."/>
            <person name="Jikuya H."/>
            <person name="Takano J."/>
            <person name="Furumichi M."/>
            <person name="Kanehisa M."/>
            <person name="Omata T."/>
            <person name="Sugiura M."/>
            <person name="Sugita M."/>
        </authorList>
    </citation>
    <scope>NUCLEOTIDE SEQUENCE [LARGE SCALE GENOMIC DNA]</scope>
    <source>
        <strain evidence="2">ATCC 27144 / PCC 6301 / SAUG 1402/1</strain>
    </source>
</reference>
<dbReference type="KEGG" id="syc:syc2324_c"/>
<evidence type="ECO:0000313" key="2">
    <source>
        <dbReference type="Proteomes" id="UP000001175"/>
    </source>
</evidence>
<dbReference type="AlphaFoldDB" id="A0A0H3K5Q0"/>
<proteinExistence type="predicted"/>
<accession>A0A0H3K5Q0</accession>